<feature type="region of interest" description="Disordered" evidence="2">
    <location>
        <begin position="1"/>
        <end position="76"/>
    </location>
</feature>
<sequence length="222" mass="24809">MSEYSRQSARRPRTPRPRAPRAQTGRPASTSAPTRGWKRVKAGKKPGPPVGKQRVKAVNSLKVPRVEREKPKPDPTKVPFKNLGVALLVILALLAVVDPIHLRWEQLREKKNVQLQIEQATHDNAQLRSQLERWKDKNYIAAQARARLGYVQPGETQYSVVDAGEDLNKPFEATRPAAKDGPAKPWYLVVSDTVKMAAEPDQLTVPPPTVMPKIKKDAADEQ</sequence>
<evidence type="ECO:0000313" key="4">
    <source>
        <dbReference type="EMBL" id="MDT3767850.1"/>
    </source>
</evidence>
<reference evidence="4 5" key="1">
    <citation type="submission" date="2023-06" db="EMBL/GenBank/DDBJ databases">
        <title>Draft genome sequence of Gleimia hominis type strain CCUG 57540T.</title>
        <authorList>
            <person name="Salva-Serra F."/>
            <person name="Cardew S."/>
            <person name="Jensie Markopoulos S."/>
            <person name="Ohlen M."/>
            <person name="Inganas E."/>
            <person name="Svensson-Stadler L."/>
            <person name="Moore E.R.B."/>
        </authorList>
    </citation>
    <scope>NUCLEOTIDE SEQUENCE [LARGE SCALE GENOMIC DNA]</scope>
    <source>
        <strain evidence="4 5">CCUG 57540</strain>
    </source>
</reference>
<dbReference type="RefSeq" id="WP_313273964.1">
    <property type="nucleotide sequence ID" value="NZ_JASXSX010000002.1"/>
</dbReference>
<evidence type="ECO:0000256" key="3">
    <source>
        <dbReference type="SAM" id="Phobius"/>
    </source>
</evidence>
<accession>A0ABU3IBU8</accession>
<keyword evidence="5" id="KW-1185">Reference proteome</keyword>
<dbReference type="Proteomes" id="UP001247542">
    <property type="component" value="Unassembled WGS sequence"/>
</dbReference>
<dbReference type="Pfam" id="PF04977">
    <property type="entry name" value="DivIC"/>
    <property type="match status" value="1"/>
</dbReference>
<feature type="compositionally biased region" description="Basic residues" evidence="2">
    <location>
        <begin position="8"/>
        <end position="19"/>
    </location>
</feature>
<gene>
    <name evidence="4" type="ORF">QS713_07230</name>
</gene>
<protein>
    <submittedName>
        <fullName evidence="4">Septum formation initiator family protein</fullName>
    </submittedName>
</protein>
<feature type="coiled-coil region" evidence="1">
    <location>
        <begin position="110"/>
        <end position="137"/>
    </location>
</feature>
<proteinExistence type="predicted"/>
<feature type="compositionally biased region" description="Basic and acidic residues" evidence="2">
    <location>
        <begin position="64"/>
        <end position="75"/>
    </location>
</feature>
<dbReference type="InterPro" id="IPR007060">
    <property type="entry name" value="FtsL/DivIC"/>
</dbReference>
<keyword evidence="1" id="KW-0175">Coiled coil</keyword>
<keyword evidence="3" id="KW-1133">Transmembrane helix</keyword>
<comment type="caution">
    <text evidence="4">The sequence shown here is derived from an EMBL/GenBank/DDBJ whole genome shotgun (WGS) entry which is preliminary data.</text>
</comment>
<keyword evidence="3" id="KW-0812">Transmembrane</keyword>
<name>A0ABU3IBU8_9ACTO</name>
<evidence type="ECO:0000256" key="1">
    <source>
        <dbReference type="SAM" id="Coils"/>
    </source>
</evidence>
<feature type="transmembrane region" description="Helical" evidence="3">
    <location>
        <begin position="83"/>
        <end position="102"/>
    </location>
</feature>
<evidence type="ECO:0000256" key="2">
    <source>
        <dbReference type="SAM" id="MobiDB-lite"/>
    </source>
</evidence>
<feature type="region of interest" description="Disordered" evidence="2">
    <location>
        <begin position="200"/>
        <end position="222"/>
    </location>
</feature>
<dbReference type="EMBL" id="JASXSX010000002">
    <property type="protein sequence ID" value="MDT3767850.1"/>
    <property type="molecule type" value="Genomic_DNA"/>
</dbReference>
<keyword evidence="3" id="KW-0472">Membrane</keyword>
<organism evidence="4 5">
    <name type="scientific">Gleimia hominis</name>
    <dbReference type="NCBI Taxonomy" id="595468"/>
    <lineage>
        <taxon>Bacteria</taxon>
        <taxon>Bacillati</taxon>
        <taxon>Actinomycetota</taxon>
        <taxon>Actinomycetes</taxon>
        <taxon>Actinomycetales</taxon>
        <taxon>Actinomycetaceae</taxon>
        <taxon>Gleimia</taxon>
    </lineage>
</organism>
<evidence type="ECO:0000313" key="5">
    <source>
        <dbReference type="Proteomes" id="UP001247542"/>
    </source>
</evidence>